<dbReference type="AlphaFoldDB" id="A0A1H8YPN7"/>
<dbReference type="EMBL" id="FOEF01000037">
    <property type="protein sequence ID" value="SEP54147.1"/>
    <property type="molecule type" value="Genomic_DNA"/>
</dbReference>
<dbReference type="InterPro" id="IPR024520">
    <property type="entry name" value="DUF3558"/>
</dbReference>
<evidence type="ECO:0000313" key="2">
    <source>
        <dbReference type="Proteomes" id="UP000198582"/>
    </source>
</evidence>
<gene>
    <name evidence="1" type="ORF">SAMN04489732_13748</name>
</gene>
<evidence type="ECO:0000313" key="1">
    <source>
        <dbReference type="EMBL" id="SEP54147.1"/>
    </source>
</evidence>
<dbReference type="Pfam" id="PF12079">
    <property type="entry name" value="DUF3558"/>
    <property type="match status" value="1"/>
</dbReference>
<name>A0A1H8YPN7_9PSEU</name>
<protein>
    <submittedName>
        <fullName evidence="1">Uncharacterized protein</fullName>
    </submittedName>
</protein>
<organism evidence="1 2">
    <name type="scientific">Amycolatopsis saalfeldensis</name>
    <dbReference type="NCBI Taxonomy" id="394193"/>
    <lineage>
        <taxon>Bacteria</taxon>
        <taxon>Bacillati</taxon>
        <taxon>Actinomycetota</taxon>
        <taxon>Actinomycetes</taxon>
        <taxon>Pseudonocardiales</taxon>
        <taxon>Pseudonocardiaceae</taxon>
        <taxon>Amycolatopsis</taxon>
    </lineage>
</organism>
<accession>A0A1H8YPN7</accession>
<feature type="non-terminal residue" evidence="1">
    <location>
        <position position="125"/>
    </location>
</feature>
<dbReference type="Proteomes" id="UP000198582">
    <property type="component" value="Unassembled WGS sequence"/>
</dbReference>
<sequence length="125" mass="12808">MKVPAPLSAQSLLDNPCSALSDAQLKQIGLAAGEVVQGPPTLCGWTSSGNAQNRIDAGAVPQNKGGISDIYDQKAKQAYFEPVTIGGYPGVFADTQDGRASGSCTLWVGVTDQLAWSVVTNIGAG</sequence>
<proteinExistence type="predicted"/>
<reference evidence="1 2" key="1">
    <citation type="submission" date="2016-10" db="EMBL/GenBank/DDBJ databases">
        <authorList>
            <person name="de Groot N.N."/>
        </authorList>
    </citation>
    <scope>NUCLEOTIDE SEQUENCE [LARGE SCALE GENOMIC DNA]</scope>
    <source>
        <strain evidence="1 2">DSM 44993</strain>
    </source>
</reference>
<keyword evidence="2" id="KW-1185">Reference proteome</keyword>